<organism evidence="1 2">
    <name type="scientific">Allacma fusca</name>
    <dbReference type="NCBI Taxonomy" id="39272"/>
    <lineage>
        <taxon>Eukaryota</taxon>
        <taxon>Metazoa</taxon>
        <taxon>Ecdysozoa</taxon>
        <taxon>Arthropoda</taxon>
        <taxon>Hexapoda</taxon>
        <taxon>Collembola</taxon>
        <taxon>Symphypleona</taxon>
        <taxon>Sminthuridae</taxon>
        <taxon>Allacma</taxon>
    </lineage>
</organism>
<protein>
    <submittedName>
        <fullName evidence="1">Uncharacterized protein</fullName>
    </submittedName>
</protein>
<dbReference type="Proteomes" id="UP000708208">
    <property type="component" value="Unassembled WGS sequence"/>
</dbReference>
<gene>
    <name evidence="1" type="ORF">AFUS01_LOCUS28902</name>
</gene>
<evidence type="ECO:0000313" key="1">
    <source>
        <dbReference type="EMBL" id="CAG7818396.1"/>
    </source>
</evidence>
<dbReference type="AlphaFoldDB" id="A0A8J2P856"/>
<feature type="non-terminal residue" evidence="1">
    <location>
        <position position="1"/>
    </location>
</feature>
<keyword evidence="2" id="KW-1185">Reference proteome</keyword>
<dbReference type="EMBL" id="CAJVCH010419618">
    <property type="protein sequence ID" value="CAG7818396.1"/>
    <property type="molecule type" value="Genomic_DNA"/>
</dbReference>
<sequence>SGCYFEFSRHLSISYFSMSRPYGGTLNFQWEP</sequence>
<comment type="caution">
    <text evidence="1">The sequence shown here is derived from an EMBL/GenBank/DDBJ whole genome shotgun (WGS) entry which is preliminary data.</text>
</comment>
<accession>A0A8J2P856</accession>
<evidence type="ECO:0000313" key="2">
    <source>
        <dbReference type="Proteomes" id="UP000708208"/>
    </source>
</evidence>
<name>A0A8J2P856_9HEXA</name>
<reference evidence="1" key="1">
    <citation type="submission" date="2021-06" db="EMBL/GenBank/DDBJ databases">
        <authorList>
            <person name="Hodson N. C."/>
            <person name="Mongue J. A."/>
            <person name="Jaron S. K."/>
        </authorList>
    </citation>
    <scope>NUCLEOTIDE SEQUENCE</scope>
</reference>
<proteinExistence type="predicted"/>